<evidence type="ECO:0000313" key="2">
    <source>
        <dbReference type="EMBL" id="GFY69763.1"/>
    </source>
</evidence>
<dbReference type="Gene3D" id="3.15.10.50">
    <property type="match status" value="1"/>
</dbReference>
<keyword evidence="1" id="KW-0732">Signal</keyword>
<evidence type="ECO:0000313" key="3">
    <source>
        <dbReference type="Proteomes" id="UP000886998"/>
    </source>
</evidence>
<dbReference type="AlphaFoldDB" id="A0A8X6YFJ9"/>
<dbReference type="OrthoDB" id="6412253at2759"/>
<comment type="caution">
    <text evidence="2">The sequence shown here is derived from an EMBL/GenBank/DDBJ whole genome shotgun (WGS) entry which is preliminary data.</text>
</comment>
<name>A0A8X6YFJ9_9ARAC</name>
<dbReference type="InterPro" id="IPR020234">
    <property type="entry name" value="Mite_allergen_group-7"/>
</dbReference>
<feature type="signal peptide" evidence="1">
    <location>
        <begin position="1"/>
        <end position="17"/>
    </location>
</feature>
<organism evidence="2 3">
    <name type="scientific">Trichonephila inaurata madagascariensis</name>
    <dbReference type="NCBI Taxonomy" id="2747483"/>
    <lineage>
        <taxon>Eukaryota</taxon>
        <taxon>Metazoa</taxon>
        <taxon>Ecdysozoa</taxon>
        <taxon>Arthropoda</taxon>
        <taxon>Chelicerata</taxon>
        <taxon>Arachnida</taxon>
        <taxon>Araneae</taxon>
        <taxon>Araneomorphae</taxon>
        <taxon>Entelegynae</taxon>
        <taxon>Araneoidea</taxon>
        <taxon>Nephilidae</taxon>
        <taxon>Trichonephila</taxon>
        <taxon>Trichonephila inaurata</taxon>
    </lineage>
</organism>
<dbReference type="Proteomes" id="UP000886998">
    <property type="component" value="Unassembled WGS sequence"/>
</dbReference>
<accession>A0A8X6YFJ9</accession>
<protein>
    <submittedName>
        <fullName evidence="2">Uncharacterized protein</fullName>
    </submittedName>
</protein>
<dbReference type="EMBL" id="BMAV01017788">
    <property type="protein sequence ID" value="GFY69763.1"/>
    <property type="molecule type" value="Genomic_DNA"/>
</dbReference>
<sequence>MLIFLLTAAIVLGRAFSNSIADQYLDSIIYEPLEKEIKAMNLDPAPLPDFGIPFKFELGFIPISGKFDFINGIFNGLSRIRRLGSCQGPDISLNNIKMECGLNFFGMDVVYDGKARIEQLPPILFQVTGYVNESHVRSVISGAPASLKGQLKLFEITRFGDINARFSNLGLFQYVYNAVEEQFREEVRKELVTIIMTMFPIAFRQAITQARLPGLGML</sequence>
<keyword evidence="3" id="KW-1185">Reference proteome</keyword>
<dbReference type="InterPro" id="IPR038602">
    <property type="entry name" value="Mite_allergen_7_sf"/>
</dbReference>
<dbReference type="Pfam" id="PF16984">
    <property type="entry name" value="Grp7_allergen"/>
    <property type="match status" value="1"/>
</dbReference>
<gene>
    <name evidence="2" type="primary">AVEN_218668_1</name>
    <name evidence="2" type="ORF">TNIN_133521</name>
</gene>
<proteinExistence type="predicted"/>
<reference evidence="2" key="1">
    <citation type="submission" date="2020-08" db="EMBL/GenBank/DDBJ databases">
        <title>Multicomponent nature underlies the extraordinary mechanical properties of spider dragline silk.</title>
        <authorList>
            <person name="Kono N."/>
            <person name="Nakamura H."/>
            <person name="Mori M."/>
            <person name="Yoshida Y."/>
            <person name="Ohtoshi R."/>
            <person name="Malay A.D."/>
            <person name="Moran D.A.P."/>
            <person name="Tomita M."/>
            <person name="Numata K."/>
            <person name="Arakawa K."/>
        </authorList>
    </citation>
    <scope>NUCLEOTIDE SEQUENCE</scope>
</reference>
<feature type="chain" id="PRO_5036462005" evidence="1">
    <location>
        <begin position="18"/>
        <end position="218"/>
    </location>
</feature>
<evidence type="ECO:0000256" key="1">
    <source>
        <dbReference type="SAM" id="SignalP"/>
    </source>
</evidence>